<keyword evidence="2" id="KW-1185">Reference proteome</keyword>
<dbReference type="Proteomes" id="UP001519460">
    <property type="component" value="Unassembled WGS sequence"/>
</dbReference>
<gene>
    <name evidence="1" type="ORF">BaRGS_00033420</name>
</gene>
<proteinExistence type="predicted"/>
<protein>
    <submittedName>
        <fullName evidence="1">Uncharacterized protein</fullName>
    </submittedName>
</protein>
<evidence type="ECO:0000313" key="2">
    <source>
        <dbReference type="Proteomes" id="UP001519460"/>
    </source>
</evidence>
<accession>A0ABD0JKJ1</accession>
<organism evidence="1 2">
    <name type="scientific">Batillaria attramentaria</name>
    <dbReference type="NCBI Taxonomy" id="370345"/>
    <lineage>
        <taxon>Eukaryota</taxon>
        <taxon>Metazoa</taxon>
        <taxon>Spiralia</taxon>
        <taxon>Lophotrochozoa</taxon>
        <taxon>Mollusca</taxon>
        <taxon>Gastropoda</taxon>
        <taxon>Caenogastropoda</taxon>
        <taxon>Sorbeoconcha</taxon>
        <taxon>Cerithioidea</taxon>
        <taxon>Batillariidae</taxon>
        <taxon>Batillaria</taxon>
    </lineage>
</organism>
<evidence type="ECO:0000313" key="1">
    <source>
        <dbReference type="EMBL" id="KAK7475344.1"/>
    </source>
</evidence>
<dbReference type="EMBL" id="JACVVK020000409">
    <property type="protein sequence ID" value="KAK7475344.1"/>
    <property type="molecule type" value="Genomic_DNA"/>
</dbReference>
<name>A0ABD0JKJ1_9CAEN</name>
<dbReference type="AlphaFoldDB" id="A0ABD0JKJ1"/>
<reference evidence="1 2" key="1">
    <citation type="journal article" date="2023" name="Sci. Data">
        <title>Genome assembly of the Korean intertidal mud-creeper Batillaria attramentaria.</title>
        <authorList>
            <person name="Patra A.K."/>
            <person name="Ho P.T."/>
            <person name="Jun S."/>
            <person name="Lee S.J."/>
            <person name="Kim Y."/>
            <person name="Won Y.J."/>
        </authorList>
    </citation>
    <scope>NUCLEOTIDE SEQUENCE [LARGE SCALE GENOMIC DNA]</scope>
    <source>
        <strain evidence="1">Wonlab-2016</strain>
    </source>
</reference>
<sequence length="95" mass="10415">MHSSCAQVYKEDNHRSSFSAGFSYVCSILTVKGGYSSSTTNIDSKFTSATTNTIRYYGGSANLMDQNGTRCLDAHHRGRSLGLLHKAQPYLRPCS</sequence>
<comment type="caution">
    <text evidence="1">The sequence shown here is derived from an EMBL/GenBank/DDBJ whole genome shotgun (WGS) entry which is preliminary data.</text>
</comment>